<keyword evidence="4" id="KW-1185">Reference proteome</keyword>
<dbReference type="EMBL" id="DF970175">
    <property type="protein sequence ID" value="GAP65763.1"/>
    <property type="molecule type" value="Genomic_DNA"/>
</dbReference>
<accession>A0A0K8QLM5</accession>
<dbReference type="HOGENOM" id="CLU_080432_2_0_6"/>
<organism evidence="3">
    <name type="scientific">Mizugakiibacter sediminis</name>
    <dbReference type="NCBI Taxonomy" id="1475481"/>
    <lineage>
        <taxon>Bacteria</taxon>
        <taxon>Pseudomonadati</taxon>
        <taxon>Pseudomonadota</taxon>
        <taxon>Gammaproteobacteria</taxon>
        <taxon>Lysobacterales</taxon>
        <taxon>Rhodanobacteraceae</taxon>
        <taxon>Mizugakiibacter</taxon>
    </lineage>
</organism>
<evidence type="ECO:0000256" key="1">
    <source>
        <dbReference type="SAM" id="Phobius"/>
    </source>
</evidence>
<reference evidence="3" key="2">
    <citation type="submission" date="2015-08" db="EMBL/GenBank/DDBJ databases">
        <title>Complete DNA Sequence of Pseudomonas syringae pv. actinidiae, the Causal Agent of Kiwifruit Canker Disease.</title>
        <authorList>
            <person name="Rikkerink E.H.A."/>
            <person name="Fineran P.C."/>
        </authorList>
    </citation>
    <scope>NUCLEOTIDE SEQUENCE</scope>
    <source>
        <strain evidence="3">SkMP5</strain>
    </source>
</reference>
<evidence type="ECO:0008006" key="5">
    <source>
        <dbReference type="Google" id="ProtNLM"/>
    </source>
</evidence>
<dbReference type="Pfam" id="PF20567">
    <property type="entry name" value="DUF6776"/>
    <property type="match status" value="1"/>
</dbReference>
<proteinExistence type="predicted"/>
<keyword evidence="1" id="KW-1133">Transmembrane helix</keyword>
<dbReference type="STRING" id="1475481.GCA_000953855_01074"/>
<dbReference type="RefSeq" id="WP_062535827.1">
    <property type="nucleotide sequence ID" value="NZ_DF970175.1"/>
</dbReference>
<evidence type="ECO:0000313" key="2">
    <source>
        <dbReference type="EMBL" id="GAN45037.1"/>
    </source>
</evidence>
<keyword evidence="1" id="KW-0472">Membrane</keyword>
<dbReference type="OrthoDB" id="7056878at2"/>
<dbReference type="AlphaFoldDB" id="A0A0K8QLM5"/>
<name>A0A0K8QLM5_9GAMM</name>
<sequence>MSSVEPPRFVVRPHDPAAQRRRLLGLALAWAGCVLLAAVAGFWLGDRGPLASPEHKRERQTAAENEALKQQVAMLTRSEQVARIAAQELKRTVAEREEEIAGLRADLAFYARLTGGDAQRAGLSIQDVRLRRVGASNAYNVTVTLTQNAKRGEESRGRITLALEGVRGDRLTLIDWATLGGPTEKDGLPFAFKYFQQVNGTLIVPAGFVPNRLRVTAQPQGGDALVRDVAWNDALKEKLE</sequence>
<protein>
    <recommendedName>
        <fullName evidence="5">Transmembrane protein</fullName>
    </recommendedName>
</protein>
<dbReference type="InterPro" id="IPR046703">
    <property type="entry name" value="DUF6776"/>
</dbReference>
<evidence type="ECO:0000313" key="4">
    <source>
        <dbReference type="Proteomes" id="UP000253740"/>
    </source>
</evidence>
<reference evidence="2" key="1">
    <citation type="submission" date="2015-03" db="EMBL/GenBank/DDBJ databases">
        <title>Draft genome sequence of Mizugakiibacter sediminis skMP5.</title>
        <authorList>
            <person name="Watanabe T."/>
            <person name="Kojima H."/>
            <person name="Fukui M."/>
        </authorList>
    </citation>
    <scope>NUCLEOTIDE SEQUENCE</scope>
    <source>
        <strain evidence="2">SkMP5</strain>
    </source>
</reference>
<dbReference type="EMBL" id="DF952379">
    <property type="protein sequence ID" value="GAN45037.1"/>
    <property type="molecule type" value="Genomic_DNA"/>
</dbReference>
<keyword evidence="1" id="KW-0812">Transmembrane</keyword>
<dbReference type="Proteomes" id="UP000253740">
    <property type="component" value="Unassembled WGS sequence"/>
</dbReference>
<gene>
    <name evidence="2" type="ORF">MBSD_1576</name>
    <name evidence="3" type="ORF">MBSD_n1054</name>
</gene>
<feature type="transmembrane region" description="Helical" evidence="1">
    <location>
        <begin position="23"/>
        <end position="44"/>
    </location>
</feature>
<evidence type="ECO:0000313" key="3">
    <source>
        <dbReference type="EMBL" id="GAP65763.1"/>
    </source>
</evidence>